<dbReference type="Pfam" id="PF00583">
    <property type="entry name" value="Acetyltransf_1"/>
    <property type="match status" value="1"/>
</dbReference>
<comment type="caution">
    <text evidence="2">The sequence shown here is derived from an EMBL/GenBank/DDBJ whole genome shotgun (WGS) entry which is preliminary data.</text>
</comment>
<protein>
    <submittedName>
        <fullName evidence="2">GCN5 family N-acetyltransferase</fullName>
    </submittedName>
</protein>
<dbReference type="Proteomes" id="UP000638353">
    <property type="component" value="Unassembled WGS sequence"/>
</dbReference>
<sequence length="176" mass="19175">MTHTSPALHIRPGCIDDVPAILDLLDGAVAWMNARGNTQQWGTTPYSQKPGGVERVERYTTEHEAYVAELDGALVGAVVLGTEPGPQVEIAPITEPERYVRLLITDRQRVGQGIGSVLLAHAVEVTRKAEVDLLRVDCWAGGGGELVAYYERNGFVRTEPFVVGEWPGQVLEMRVG</sequence>
<evidence type="ECO:0000313" key="3">
    <source>
        <dbReference type="Proteomes" id="UP000638353"/>
    </source>
</evidence>
<reference evidence="2" key="2">
    <citation type="submission" date="2020-09" db="EMBL/GenBank/DDBJ databases">
        <authorList>
            <person name="Sun Q."/>
            <person name="Ohkuma M."/>
        </authorList>
    </citation>
    <scope>NUCLEOTIDE SEQUENCE</scope>
    <source>
        <strain evidence="2">JCM 4637</strain>
    </source>
</reference>
<dbReference type="GO" id="GO:0016747">
    <property type="term" value="F:acyltransferase activity, transferring groups other than amino-acyl groups"/>
    <property type="evidence" value="ECO:0007669"/>
    <property type="project" value="InterPro"/>
</dbReference>
<dbReference type="EMBL" id="BMVC01000004">
    <property type="protein sequence ID" value="GHC90601.1"/>
    <property type="molecule type" value="Genomic_DNA"/>
</dbReference>
<organism evidence="2 3">
    <name type="scientific">Streptomyces finlayi</name>
    <dbReference type="NCBI Taxonomy" id="67296"/>
    <lineage>
        <taxon>Bacteria</taxon>
        <taxon>Bacillati</taxon>
        <taxon>Actinomycetota</taxon>
        <taxon>Actinomycetes</taxon>
        <taxon>Kitasatosporales</taxon>
        <taxon>Streptomycetaceae</taxon>
        <taxon>Streptomyces</taxon>
    </lineage>
</organism>
<dbReference type="SUPFAM" id="SSF55729">
    <property type="entry name" value="Acyl-CoA N-acyltransferases (Nat)"/>
    <property type="match status" value="1"/>
</dbReference>
<dbReference type="CDD" id="cd04301">
    <property type="entry name" value="NAT_SF"/>
    <property type="match status" value="1"/>
</dbReference>
<evidence type="ECO:0000259" key="1">
    <source>
        <dbReference type="PROSITE" id="PS51186"/>
    </source>
</evidence>
<accession>A0A918WWA9</accession>
<dbReference type="PROSITE" id="PS51186">
    <property type="entry name" value="GNAT"/>
    <property type="match status" value="1"/>
</dbReference>
<name>A0A918WWA9_9ACTN</name>
<evidence type="ECO:0000313" key="2">
    <source>
        <dbReference type="EMBL" id="GHC90601.1"/>
    </source>
</evidence>
<dbReference type="InterPro" id="IPR000182">
    <property type="entry name" value="GNAT_dom"/>
</dbReference>
<dbReference type="InterPro" id="IPR016181">
    <property type="entry name" value="Acyl_CoA_acyltransferase"/>
</dbReference>
<dbReference type="RefSeq" id="WP_189823606.1">
    <property type="nucleotide sequence ID" value="NZ_BMVC01000004.1"/>
</dbReference>
<dbReference type="Gene3D" id="3.40.630.30">
    <property type="match status" value="1"/>
</dbReference>
<dbReference type="AlphaFoldDB" id="A0A918WWA9"/>
<reference evidence="2" key="1">
    <citation type="journal article" date="2014" name="Int. J. Syst. Evol. Microbiol.">
        <title>Complete genome sequence of Corynebacterium casei LMG S-19264T (=DSM 44701T), isolated from a smear-ripened cheese.</title>
        <authorList>
            <consortium name="US DOE Joint Genome Institute (JGI-PGF)"/>
            <person name="Walter F."/>
            <person name="Albersmeier A."/>
            <person name="Kalinowski J."/>
            <person name="Ruckert C."/>
        </authorList>
    </citation>
    <scope>NUCLEOTIDE SEQUENCE</scope>
    <source>
        <strain evidence="2">JCM 4637</strain>
    </source>
</reference>
<proteinExistence type="predicted"/>
<feature type="domain" description="N-acetyltransferase" evidence="1">
    <location>
        <begin position="8"/>
        <end position="176"/>
    </location>
</feature>
<gene>
    <name evidence="2" type="ORF">GCM10010334_24730</name>
</gene>